<evidence type="ECO:0000313" key="2">
    <source>
        <dbReference type="Proteomes" id="UP000228777"/>
    </source>
</evidence>
<dbReference type="Proteomes" id="UP000228777">
    <property type="component" value="Unassembled WGS sequence"/>
</dbReference>
<gene>
    <name evidence="1" type="ORF">COS93_01150</name>
</gene>
<evidence type="ECO:0000313" key="1">
    <source>
        <dbReference type="EMBL" id="PIU46999.1"/>
    </source>
</evidence>
<dbReference type="EMBL" id="PEWP01000019">
    <property type="protein sequence ID" value="PIU46999.1"/>
    <property type="molecule type" value="Genomic_DNA"/>
</dbReference>
<reference evidence="2" key="1">
    <citation type="submission" date="2017-09" db="EMBL/GenBank/DDBJ databases">
        <title>Depth-based differentiation of microbial function through sediment-hosted aquifers and enrichment of novel symbionts in the deep terrestrial subsurface.</title>
        <authorList>
            <person name="Probst A.J."/>
            <person name="Ladd B."/>
            <person name="Jarett J.K."/>
            <person name="Geller-Mcgrath D.E."/>
            <person name="Sieber C.M.K."/>
            <person name="Emerson J.B."/>
            <person name="Anantharaman K."/>
            <person name="Thomas B.C."/>
            <person name="Malmstrom R."/>
            <person name="Stieglmeier M."/>
            <person name="Klingl A."/>
            <person name="Woyke T."/>
            <person name="Ryan C.M."/>
            <person name="Banfield J.F."/>
        </authorList>
    </citation>
    <scope>NUCLEOTIDE SEQUENCE [LARGE SCALE GENOMIC DNA]</scope>
</reference>
<proteinExistence type="predicted"/>
<organism evidence="1 2">
    <name type="scientific">bacterium (Candidatus Gribaldobacteria) CG07_land_8_20_14_0_80_33_18</name>
    <dbReference type="NCBI Taxonomy" id="2014272"/>
    <lineage>
        <taxon>Bacteria</taxon>
        <taxon>Candidatus Gribaldobacteria</taxon>
    </lineage>
</organism>
<accession>A0A2M6Z3L2</accession>
<comment type="caution">
    <text evidence="1">The sequence shown here is derived from an EMBL/GenBank/DDBJ whole genome shotgun (WGS) entry which is preliminary data.</text>
</comment>
<protein>
    <submittedName>
        <fullName evidence="1">Uncharacterized protein</fullName>
    </submittedName>
</protein>
<sequence length="303" mass="34194">MKKNKTIIIFLVFSLVLDIVLPSLVSAQTCDTKIPIGEAIEKTIETQDRVFKEIQTIHQELNFQINAAMAALGSVSNCNPKICDEFNQGVCPPAIFTFGITLYINWERLYLDWLLGKYWDIVTIPLCFSLCNYGLPCKGTPCPSIKPNIDVVDSSIKRISDSISKINDVFSSSTELVDDDIIAKGESSSTKISIFEFTKRKLKKAQEEFDNCAMSYKEWELASQGKYAGRNTIRCFDIFRTGLIFQPQKWPQGSCENASELCRGGLSYECFNCVCPGLNYNTEGLKQCEIRLCQSAYNWTCCR</sequence>
<dbReference type="AlphaFoldDB" id="A0A2M6Z3L2"/>
<name>A0A2M6Z3L2_9BACT</name>